<name>A0A699SPT2_TANCI</name>
<comment type="caution">
    <text evidence="1">The sequence shown here is derived from an EMBL/GenBank/DDBJ whole genome shotgun (WGS) entry which is preliminary data.</text>
</comment>
<organism evidence="1">
    <name type="scientific">Tanacetum cinerariifolium</name>
    <name type="common">Dalmatian daisy</name>
    <name type="synonym">Chrysanthemum cinerariifolium</name>
    <dbReference type="NCBI Taxonomy" id="118510"/>
    <lineage>
        <taxon>Eukaryota</taxon>
        <taxon>Viridiplantae</taxon>
        <taxon>Streptophyta</taxon>
        <taxon>Embryophyta</taxon>
        <taxon>Tracheophyta</taxon>
        <taxon>Spermatophyta</taxon>
        <taxon>Magnoliopsida</taxon>
        <taxon>eudicotyledons</taxon>
        <taxon>Gunneridae</taxon>
        <taxon>Pentapetalae</taxon>
        <taxon>asterids</taxon>
        <taxon>campanulids</taxon>
        <taxon>Asterales</taxon>
        <taxon>Asteraceae</taxon>
        <taxon>Asteroideae</taxon>
        <taxon>Anthemideae</taxon>
        <taxon>Anthemidinae</taxon>
        <taxon>Tanacetum</taxon>
    </lineage>
</organism>
<gene>
    <name evidence="1" type="ORF">Tci_871288</name>
</gene>
<proteinExistence type="predicted"/>
<reference evidence="1" key="1">
    <citation type="journal article" date="2019" name="Sci. Rep.">
        <title>Draft genome of Tanacetum cinerariifolium, the natural source of mosquito coil.</title>
        <authorList>
            <person name="Yamashiro T."/>
            <person name="Shiraishi A."/>
            <person name="Satake H."/>
            <person name="Nakayama K."/>
        </authorList>
    </citation>
    <scope>NUCLEOTIDE SEQUENCE</scope>
</reference>
<protein>
    <submittedName>
        <fullName evidence="1">Uncharacterized protein</fullName>
    </submittedName>
</protein>
<dbReference type="EMBL" id="BKCJ011177659">
    <property type="protein sequence ID" value="GFC99318.1"/>
    <property type="molecule type" value="Genomic_DNA"/>
</dbReference>
<evidence type="ECO:0000313" key="1">
    <source>
        <dbReference type="EMBL" id="GFC99318.1"/>
    </source>
</evidence>
<feature type="non-terminal residue" evidence="1">
    <location>
        <position position="53"/>
    </location>
</feature>
<accession>A0A699SPT2</accession>
<sequence>MLKERKPNNSRLYSEGADKRRTFLNNVVPAQMKELVLDQGFWMYHLMTQRKNG</sequence>
<dbReference type="AlphaFoldDB" id="A0A699SPT2"/>